<organism evidence="2 3">
    <name type="scientific">Phocaeicola salanitronis (strain DSM 18170 / JCM 13657 / CCUG 60908 / BL78)</name>
    <name type="common">Bacteroides salanitronis</name>
    <dbReference type="NCBI Taxonomy" id="667015"/>
    <lineage>
        <taxon>Bacteria</taxon>
        <taxon>Pseudomonadati</taxon>
        <taxon>Bacteroidota</taxon>
        <taxon>Bacteroidia</taxon>
        <taxon>Bacteroidales</taxon>
        <taxon>Bacteroidaceae</taxon>
        <taxon>Phocaeicola</taxon>
    </lineage>
</organism>
<evidence type="ECO:0000313" key="3">
    <source>
        <dbReference type="Proteomes" id="UP000007486"/>
    </source>
</evidence>
<dbReference type="KEGG" id="bsa:Bacsa_0459"/>
<feature type="transmembrane region" description="Helical" evidence="1">
    <location>
        <begin position="54"/>
        <end position="79"/>
    </location>
</feature>
<reference evidence="2 3" key="1">
    <citation type="journal article" date="2011" name="Stand. Genomic Sci.">
        <title>Complete genome sequence of Bacteroides salanitronis type strain (BL78).</title>
        <authorList>
            <person name="Gronow S."/>
            <person name="Held B."/>
            <person name="Lucas S."/>
            <person name="Lapidus A."/>
            <person name="Del Rio T.G."/>
            <person name="Nolan M."/>
            <person name="Tice H."/>
            <person name="Deshpande S."/>
            <person name="Cheng J.F."/>
            <person name="Pitluck S."/>
            <person name="Liolios K."/>
            <person name="Pagani I."/>
            <person name="Ivanova N."/>
            <person name="Mavromatis K."/>
            <person name="Pati A."/>
            <person name="Tapia R."/>
            <person name="Han C."/>
            <person name="Goodwin L."/>
            <person name="Chen A."/>
            <person name="Palaniappan K."/>
            <person name="Land M."/>
            <person name="Hauser L."/>
            <person name="Chang Y.J."/>
            <person name="Jeffries C.D."/>
            <person name="Brambilla E.M."/>
            <person name="Rohde M."/>
            <person name="Goker M."/>
            <person name="Detter J.C."/>
            <person name="Woyke T."/>
            <person name="Bristow J."/>
            <person name="Markowitz V."/>
            <person name="Hugenholtz P."/>
            <person name="Kyrpides N.C."/>
            <person name="Klenk H.P."/>
            <person name="Eisen J.A."/>
        </authorList>
    </citation>
    <scope>NUCLEOTIDE SEQUENCE [LARGE SCALE GENOMIC DNA]</scope>
    <source>
        <strain evidence="2 3">DSM 18170</strain>
    </source>
</reference>
<evidence type="ECO:0000313" key="2">
    <source>
        <dbReference type="EMBL" id="ADY35057.1"/>
    </source>
</evidence>
<sequence length="159" mass="18545">MLTKQDNGQAVPCLTITNNNVIYVLEQSPMKTIIDYLFFRYYMVCIKREEFPRFGATCILAEIVTMAYLFAVLILSFFLTGDFFLPNTSGEERIVIGVIGCFLPWPVIYLYYSKKRIKALLEKYQDNVYNTKYSDKTVLSVRYVVPTIGLLLMLFLYQF</sequence>
<dbReference type="Proteomes" id="UP000007486">
    <property type="component" value="Chromosome"/>
</dbReference>
<proteinExistence type="predicted"/>
<keyword evidence="1" id="KW-0472">Membrane</keyword>
<gene>
    <name evidence="2" type="ordered locus">Bacsa_0459</name>
</gene>
<evidence type="ECO:0008006" key="4">
    <source>
        <dbReference type="Google" id="ProtNLM"/>
    </source>
</evidence>
<feature type="transmembrane region" description="Helical" evidence="1">
    <location>
        <begin position="139"/>
        <end position="157"/>
    </location>
</feature>
<dbReference type="eggNOG" id="ENOG5030XIH">
    <property type="taxonomic scope" value="Bacteria"/>
</dbReference>
<name>F0R8K2_PHOSB</name>
<accession>F0R8K2</accession>
<dbReference type="AlphaFoldDB" id="F0R8K2"/>
<keyword evidence="3" id="KW-1185">Reference proteome</keyword>
<dbReference type="HOGENOM" id="CLU_1923452_0_0_10"/>
<keyword evidence="1" id="KW-0812">Transmembrane</keyword>
<keyword evidence="1" id="KW-1133">Transmembrane helix</keyword>
<dbReference type="STRING" id="667015.Bacsa_0459"/>
<protein>
    <recommendedName>
        <fullName evidence="4">Sodium transporter</fullName>
    </recommendedName>
</protein>
<dbReference type="EMBL" id="CP002530">
    <property type="protein sequence ID" value="ADY35057.1"/>
    <property type="molecule type" value="Genomic_DNA"/>
</dbReference>
<feature type="transmembrane region" description="Helical" evidence="1">
    <location>
        <begin position="94"/>
        <end position="112"/>
    </location>
</feature>
<evidence type="ECO:0000256" key="1">
    <source>
        <dbReference type="SAM" id="Phobius"/>
    </source>
</evidence>